<evidence type="ECO:0000313" key="10">
    <source>
        <dbReference type="Proteomes" id="UP000640930"/>
    </source>
</evidence>
<comment type="subcellular location">
    <subcellularLocation>
        <location evidence="7">Cell membrane</location>
        <topology evidence="7">Multi-pass membrane protein</topology>
    </subcellularLocation>
    <subcellularLocation>
        <location evidence="1">Membrane</location>
        <topology evidence="1">Multi-pass membrane protein</topology>
    </subcellularLocation>
</comment>
<feature type="domain" description="ABC transmembrane type-1" evidence="8">
    <location>
        <begin position="96"/>
        <end position="275"/>
    </location>
</feature>
<dbReference type="PANTHER" id="PTHR47737">
    <property type="entry name" value="GLYCINE BETAINE/PROLINE BETAINE TRANSPORT SYSTEM PERMEASE PROTEIN PROW"/>
    <property type="match status" value="1"/>
</dbReference>
<protein>
    <submittedName>
        <fullName evidence="9">Proline/glycine betaine ABC transporter permease</fullName>
    </submittedName>
</protein>
<comment type="similarity">
    <text evidence="7">Belongs to the binding-protein-dependent transport system permease family.</text>
</comment>
<dbReference type="Proteomes" id="UP000640930">
    <property type="component" value="Unassembled WGS sequence"/>
</dbReference>
<dbReference type="SUPFAM" id="SSF161098">
    <property type="entry name" value="MetI-like"/>
    <property type="match status" value="1"/>
</dbReference>
<dbReference type="PANTHER" id="PTHR47737:SF1">
    <property type="entry name" value="GLYCINE BETAINE_PROLINE BETAINE TRANSPORT SYSTEM PERMEASE PROTEIN PROW"/>
    <property type="match status" value="1"/>
</dbReference>
<evidence type="ECO:0000256" key="3">
    <source>
        <dbReference type="ARBA" id="ARBA00022475"/>
    </source>
</evidence>
<keyword evidence="3" id="KW-1003">Cell membrane</keyword>
<feature type="transmembrane region" description="Helical" evidence="7">
    <location>
        <begin position="45"/>
        <end position="67"/>
    </location>
</feature>
<evidence type="ECO:0000256" key="6">
    <source>
        <dbReference type="ARBA" id="ARBA00023136"/>
    </source>
</evidence>
<evidence type="ECO:0000256" key="7">
    <source>
        <dbReference type="RuleBase" id="RU363032"/>
    </source>
</evidence>
<accession>A0ABR8XBF9</accession>
<evidence type="ECO:0000256" key="1">
    <source>
        <dbReference type="ARBA" id="ARBA00004141"/>
    </source>
</evidence>
<keyword evidence="2 7" id="KW-0813">Transport</keyword>
<dbReference type="Pfam" id="PF00528">
    <property type="entry name" value="BPD_transp_1"/>
    <property type="match status" value="1"/>
</dbReference>
<dbReference type="InterPro" id="IPR035906">
    <property type="entry name" value="MetI-like_sf"/>
</dbReference>
<sequence>MSKMLDSIPTLPVADTVENVMDWLTGSFSPLFDFVQNGGKTAMEFITGMLVAIPPVVFILMIALIAFFATKRKFGLAIFSIVGLFYIYNQGLWDELMNTITLVIFASIIAIIIGIPIGILMSKSSVAEAIIKPILDFMQTMPGFVYLIPAVAFFGIGVVPGVFASVIFALPPTVRFTNLGIRQVPKELVEAADSYGSTGWQKLLKVELPLARSTIMAGINQTVLLSLSMVVIASMIGAPGLGREVLSALQRAQVGNGFVAGLSLVVFAIIIDRLTQSLNKKKS</sequence>
<dbReference type="Gene3D" id="1.10.3720.10">
    <property type="entry name" value="MetI-like"/>
    <property type="match status" value="1"/>
</dbReference>
<feature type="transmembrane region" description="Helical" evidence="7">
    <location>
        <begin position="223"/>
        <end position="242"/>
    </location>
</feature>
<dbReference type="EMBL" id="JACSQA010000008">
    <property type="protein sequence ID" value="MBD8026557.1"/>
    <property type="molecule type" value="Genomic_DNA"/>
</dbReference>
<dbReference type="InterPro" id="IPR000515">
    <property type="entry name" value="MetI-like"/>
</dbReference>
<evidence type="ECO:0000256" key="4">
    <source>
        <dbReference type="ARBA" id="ARBA00022692"/>
    </source>
</evidence>
<comment type="caution">
    <text evidence="9">The sequence shown here is derived from an EMBL/GenBank/DDBJ whole genome shotgun (WGS) entry which is preliminary data.</text>
</comment>
<organism evidence="9 10">
    <name type="scientific">Ureibacillus galli</name>
    <dbReference type="NCBI Taxonomy" id="2762222"/>
    <lineage>
        <taxon>Bacteria</taxon>
        <taxon>Bacillati</taxon>
        <taxon>Bacillota</taxon>
        <taxon>Bacilli</taxon>
        <taxon>Bacillales</taxon>
        <taxon>Caryophanaceae</taxon>
        <taxon>Ureibacillus</taxon>
    </lineage>
</organism>
<keyword evidence="6 7" id="KW-0472">Membrane</keyword>
<keyword evidence="5 7" id="KW-1133">Transmembrane helix</keyword>
<evidence type="ECO:0000259" key="8">
    <source>
        <dbReference type="PROSITE" id="PS50928"/>
    </source>
</evidence>
<gene>
    <name evidence="9" type="ORF">H9636_07805</name>
</gene>
<dbReference type="PROSITE" id="PS50928">
    <property type="entry name" value="ABC_TM1"/>
    <property type="match status" value="1"/>
</dbReference>
<evidence type="ECO:0000256" key="5">
    <source>
        <dbReference type="ARBA" id="ARBA00022989"/>
    </source>
</evidence>
<name>A0ABR8XBF9_9BACL</name>
<dbReference type="CDD" id="cd06261">
    <property type="entry name" value="TM_PBP2"/>
    <property type="match status" value="1"/>
</dbReference>
<evidence type="ECO:0000256" key="2">
    <source>
        <dbReference type="ARBA" id="ARBA00022448"/>
    </source>
</evidence>
<evidence type="ECO:0000313" key="9">
    <source>
        <dbReference type="EMBL" id="MBD8026557.1"/>
    </source>
</evidence>
<dbReference type="RefSeq" id="WP_191707055.1">
    <property type="nucleotide sequence ID" value="NZ_JACSQA010000008.1"/>
</dbReference>
<reference evidence="9 10" key="1">
    <citation type="submission" date="2020-08" db="EMBL/GenBank/DDBJ databases">
        <title>A Genomic Blueprint of the Chicken Gut Microbiome.</title>
        <authorList>
            <person name="Gilroy R."/>
            <person name="Ravi A."/>
            <person name="Getino M."/>
            <person name="Pursley I."/>
            <person name="Horton D.L."/>
            <person name="Alikhan N.-F."/>
            <person name="Baker D."/>
            <person name="Gharbi K."/>
            <person name="Hall N."/>
            <person name="Watson M."/>
            <person name="Adriaenssens E.M."/>
            <person name="Foster-Nyarko E."/>
            <person name="Jarju S."/>
            <person name="Secka A."/>
            <person name="Antonio M."/>
            <person name="Oren A."/>
            <person name="Chaudhuri R."/>
            <person name="La Ragione R.M."/>
            <person name="Hildebrand F."/>
            <person name="Pallen M.J."/>
        </authorList>
    </citation>
    <scope>NUCLEOTIDE SEQUENCE [LARGE SCALE GENOMIC DNA]</scope>
    <source>
        <strain evidence="9 10">Re31</strain>
    </source>
</reference>
<feature type="transmembrane region" description="Helical" evidence="7">
    <location>
        <begin position="143"/>
        <end position="170"/>
    </location>
</feature>
<feature type="transmembrane region" description="Helical" evidence="7">
    <location>
        <begin position="99"/>
        <end position="122"/>
    </location>
</feature>
<proteinExistence type="inferred from homology"/>
<feature type="transmembrane region" description="Helical" evidence="7">
    <location>
        <begin position="74"/>
        <end position="93"/>
    </location>
</feature>
<feature type="transmembrane region" description="Helical" evidence="7">
    <location>
        <begin position="254"/>
        <end position="271"/>
    </location>
</feature>
<keyword evidence="4 7" id="KW-0812">Transmembrane</keyword>
<keyword evidence="10" id="KW-1185">Reference proteome</keyword>